<dbReference type="Pfam" id="PF13302">
    <property type="entry name" value="Acetyltransf_3"/>
    <property type="match status" value="1"/>
</dbReference>
<dbReference type="PANTHER" id="PTHR43792:SF1">
    <property type="entry name" value="N-ACETYLTRANSFERASE DOMAIN-CONTAINING PROTEIN"/>
    <property type="match status" value="1"/>
</dbReference>
<proteinExistence type="predicted"/>
<sequence>MENIMLNHVGTQTLETERLILRRYVCSDASDMYCNWVTDPAVSKFWGWKPHENIEETQSLLIEWIEEYKNTETYHWVIVLKNNSQAIGYIYLNAFDDADNCEVHFALSQKYWNQGIMSEACKGVLTFSFSVLGVESVHTRHHIDNPASGRVMLKCGRRYIKTKYKKVSDCEQISGDFCFYEISKNDKHFIN</sequence>
<evidence type="ECO:0000313" key="2">
    <source>
        <dbReference type="EMBL" id="HCL03300.1"/>
    </source>
</evidence>
<dbReference type="Gene3D" id="3.40.630.30">
    <property type="match status" value="1"/>
</dbReference>
<dbReference type="PROSITE" id="PS51186">
    <property type="entry name" value="GNAT"/>
    <property type="match status" value="1"/>
</dbReference>
<dbReference type="InterPro" id="IPR000182">
    <property type="entry name" value="GNAT_dom"/>
</dbReference>
<dbReference type="GO" id="GO:0016747">
    <property type="term" value="F:acyltransferase activity, transferring groups other than amino-acyl groups"/>
    <property type="evidence" value="ECO:0007669"/>
    <property type="project" value="InterPro"/>
</dbReference>
<dbReference type="SUPFAM" id="SSF55729">
    <property type="entry name" value="Acyl-CoA N-acyltransferases (Nat)"/>
    <property type="match status" value="1"/>
</dbReference>
<protein>
    <submittedName>
        <fullName evidence="2">N-acetyltransferase</fullName>
    </submittedName>
</protein>
<feature type="domain" description="N-acetyltransferase" evidence="1">
    <location>
        <begin position="32"/>
        <end position="187"/>
    </location>
</feature>
<gene>
    <name evidence="2" type="ORF">DHW61_13000</name>
</gene>
<name>A0A3D2X830_9FIRM</name>
<dbReference type="AlphaFoldDB" id="A0A3D2X830"/>
<dbReference type="PANTHER" id="PTHR43792">
    <property type="entry name" value="GNAT FAMILY, PUTATIVE (AFU_ORTHOLOGUE AFUA_3G00765)-RELATED-RELATED"/>
    <property type="match status" value="1"/>
</dbReference>
<dbReference type="Proteomes" id="UP000262969">
    <property type="component" value="Unassembled WGS sequence"/>
</dbReference>
<organism evidence="2 3">
    <name type="scientific">Lachnoclostridium phytofermentans</name>
    <dbReference type="NCBI Taxonomy" id="66219"/>
    <lineage>
        <taxon>Bacteria</taxon>
        <taxon>Bacillati</taxon>
        <taxon>Bacillota</taxon>
        <taxon>Clostridia</taxon>
        <taxon>Lachnospirales</taxon>
        <taxon>Lachnospiraceae</taxon>
    </lineage>
</organism>
<evidence type="ECO:0000259" key="1">
    <source>
        <dbReference type="PROSITE" id="PS51186"/>
    </source>
</evidence>
<comment type="caution">
    <text evidence="2">The sequence shown here is derived from an EMBL/GenBank/DDBJ whole genome shotgun (WGS) entry which is preliminary data.</text>
</comment>
<evidence type="ECO:0000313" key="3">
    <source>
        <dbReference type="Proteomes" id="UP000262969"/>
    </source>
</evidence>
<dbReference type="EMBL" id="DPVV01000435">
    <property type="protein sequence ID" value="HCL03300.1"/>
    <property type="molecule type" value="Genomic_DNA"/>
</dbReference>
<accession>A0A3D2X830</accession>
<dbReference type="InterPro" id="IPR016181">
    <property type="entry name" value="Acyl_CoA_acyltransferase"/>
</dbReference>
<keyword evidence="2" id="KW-0808">Transferase</keyword>
<dbReference type="InterPro" id="IPR051531">
    <property type="entry name" value="N-acetyltransferase"/>
</dbReference>
<reference evidence="2 3" key="1">
    <citation type="journal article" date="2018" name="Nat. Biotechnol.">
        <title>A standardized bacterial taxonomy based on genome phylogeny substantially revises the tree of life.</title>
        <authorList>
            <person name="Parks D.H."/>
            <person name="Chuvochina M."/>
            <person name="Waite D.W."/>
            <person name="Rinke C."/>
            <person name="Skarshewski A."/>
            <person name="Chaumeil P.A."/>
            <person name="Hugenholtz P."/>
        </authorList>
    </citation>
    <scope>NUCLEOTIDE SEQUENCE [LARGE SCALE GENOMIC DNA]</scope>
    <source>
        <strain evidence="2">UBA11728</strain>
    </source>
</reference>